<organism evidence="1 2">
    <name type="scientific">Ascaris lumbricoides</name>
    <name type="common">Giant roundworm</name>
    <dbReference type="NCBI Taxonomy" id="6252"/>
    <lineage>
        <taxon>Eukaryota</taxon>
        <taxon>Metazoa</taxon>
        <taxon>Ecdysozoa</taxon>
        <taxon>Nematoda</taxon>
        <taxon>Chromadorea</taxon>
        <taxon>Rhabditida</taxon>
        <taxon>Spirurina</taxon>
        <taxon>Ascaridomorpha</taxon>
        <taxon>Ascaridoidea</taxon>
        <taxon>Ascarididae</taxon>
        <taxon>Ascaris</taxon>
    </lineage>
</organism>
<accession>A0A0M3IDV3</accession>
<dbReference type="WBParaSite" id="ALUE_0001623001-mRNA-1">
    <property type="protein sequence ID" value="ALUE_0001623001-mRNA-1"/>
    <property type="gene ID" value="ALUE_0001623001"/>
</dbReference>
<evidence type="ECO:0000313" key="2">
    <source>
        <dbReference type="WBParaSite" id="ALUE_0001623001-mRNA-1"/>
    </source>
</evidence>
<dbReference type="AlphaFoldDB" id="A0A0M3IDV3"/>
<reference evidence="2" key="1">
    <citation type="submission" date="2017-02" db="UniProtKB">
        <authorList>
            <consortium name="WormBaseParasite"/>
        </authorList>
    </citation>
    <scope>IDENTIFICATION</scope>
</reference>
<dbReference type="PANTHER" id="PTHR21679">
    <property type="entry name" value="DOMAIN OF UNKNOWN FUNCTION DB DOMAIN-CONTAINING PROTEIN-RELATED"/>
    <property type="match status" value="1"/>
</dbReference>
<sequence length="261" mass="28901">MADSFVSSFIGPSIMDRSTLMNGPTSIVVMASAFESANEILPLYDDIPKLLCYTNRVLQKCFSQCVDHLINNCPNKLSKFNKSPARYSANNEESDVFLRSNSDTAERGKISDSLAHAPSSIATVVQRTPLRKFAELPNSSVTQIPFSVGTRLMPLGAAQASSTSLRESVPLDPRYSITAVTDTDLLSAYGTSLNRPPHSPCLSRKIVDKLFRSCCQHHTPSNCHNICIYKRVERVAIEILNEAIQQDQCDLKYVRAFFSLC</sequence>
<keyword evidence="1" id="KW-1185">Reference proteome</keyword>
<dbReference type="Proteomes" id="UP000036681">
    <property type="component" value="Unplaced"/>
</dbReference>
<dbReference type="PANTHER" id="PTHR21679:SF4">
    <property type="entry name" value="DOMAIN OF UNKNOWN FUNCTION DB DOMAIN-CONTAINING PROTEIN"/>
    <property type="match status" value="1"/>
</dbReference>
<proteinExistence type="predicted"/>
<evidence type="ECO:0000313" key="1">
    <source>
        <dbReference type="Proteomes" id="UP000036681"/>
    </source>
</evidence>
<name>A0A0M3IDV3_ASCLU</name>
<protein>
    <submittedName>
        <fullName evidence="2">Odorant-binding protein AgamOBP32</fullName>
    </submittedName>
</protein>